<feature type="compositionally biased region" description="Acidic residues" evidence="1">
    <location>
        <begin position="197"/>
        <end position="224"/>
    </location>
</feature>
<feature type="region of interest" description="Disordered" evidence="1">
    <location>
        <begin position="197"/>
        <end position="225"/>
    </location>
</feature>
<dbReference type="Gene3D" id="6.10.250.2410">
    <property type="match status" value="1"/>
</dbReference>
<feature type="compositionally biased region" description="Acidic residues" evidence="1">
    <location>
        <begin position="129"/>
        <end position="138"/>
    </location>
</feature>
<dbReference type="AlphaFoldDB" id="A0A7D5P6A9"/>
<feature type="compositionally biased region" description="Acidic residues" evidence="1">
    <location>
        <begin position="72"/>
        <end position="88"/>
    </location>
</feature>
<name>A0A7D5P6A9_9EURY</name>
<dbReference type="RefSeq" id="WP_179922395.1">
    <property type="nucleotide sequence ID" value="NZ_CP058909.1"/>
</dbReference>
<dbReference type="Gene3D" id="1.10.10.580">
    <property type="entry name" value="Structural maintenance of chromosome 1. Chain E"/>
    <property type="match status" value="1"/>
</dbReference>
<dbReference type="PANTHER" id="PTHR33969">
    <property type="entry name" value="SEGREGATION AND CONDENSATION PROTEIN A"/>
    <property type="match status" value="1"/>
</dbReference>
<reference evidence="2 3" key="1">
    <citation type="submission" date="2020-07" db="EMBL/GenBank/DDBJ databases">
        <title>Halosimplex litoreum sp. nov. and Halosimplex rubrum sp. nov., isolated from different salt environments.</title>
        <authorList>
            <person name="Cui H."/>
        </authorList>
    </citation>
    <scope>NUCLEOTIDE SEQUENCE [LARGE SCALE GENOMIC DNA]</scope>
    <source>
        <strain evidence="2 3">R2</strain>
    </source>
</reference>
<evidence type="ECO:0000313" key="2">
    <source>
        <dbReference type="EMBL" id="QLH81926.1"/>
    </source>
</evidence>
<dbReference type="PANTHER" id="PTHR33969:SF2">
    <property type="entry name" value="SEGREGATION AND CONDENSATION PROTEIN A"/>
    <property type="match status" value="1"/>
</dbReference>
<dbReference type="Proteomes" id="UP000509346">
    <property type="component" value="Chromosome"/>
</dbReference>
<dbReference type="OrthoDB" id="53244at2157"/>
<dbReference type="Pfam" id="PF02616">
    <property type="entry name" value="SMC_ScpA"/>
    <property type="match status" value="1"/>
</dbReference>
<evidence type="ECO:0000313" key="3">
    <source>
        <dbReference type="Proteomes" id="UP000509346"/>
    </source>
</evidence>
<feature type="compositionally biased region" description="Basic and acidic residues" evidence="1">
    <location>
        <begin position="1"/>
        <end position="25"/>
    </location>
</feature>
<sequence>MTSESRSDSKDSSGEERSDDPRDSETSETPQASGETSEKSSGEERSDDPRDSVDDDIPLNIAGHEDRTPPGEDADDPFGEADGDDESDGNAGEAATGDLVTGDPSVDGQPDPTVDEEADAAASTAGDGGENDDEENVEPVEVLVNLAEDGEIDPWDIDIVAVTDKFLDRLDEGDLRTSGRALFYASVLLRMKSDAMLDDGSDEEEEPWEEPWEQGGEMADDGFEGPDPFAALESEMDRRLERRRARGMPQTLDELVRDLREAERDNWWKESREYDTSDSPGGFDRGTQELDYRSGDDFRMDEEPSAADVTDTAHEEHVDEIIDDVHDALREQYDKGRDEVLYREISDTGGSRVLTFLGLLFLAHRGHVRLTQDEMFGDLWVQDPNAATGSEEAVAD</sequence>
<proteinExistence type="predicted"/>
<organism evidence="2 3">
    <name type="scientific">Halosimplex pelagicum</name>
    <dbReference type="NCBI Taxonomy" id="869886"/>
    <lineage>
        <taxon>Archaea</taxon>
        <taxon>Methanobacteriati</taxon>
        <taxon>Methanobacteriota</taxon>
        <taxon>Stenosarchaea group</taxon>
        <taxon>Halobacteria</taxon>
        <taxon>Halobacteriales</taxon>
        <taxon>Haloarculaceae</taxon>
        <taxon>Halosimplex</taxon>
    </lineage>
</organism>
<dbReference type="GeneID" id="56082910"/>
<keyword evidence="3" id="KW-1185">Reference proteome</keyword>
<dbReference type="InterPro" id="IPR023093">
    <property type="entry name" value="ScpA-like_C"/>
</dbReference>
<feature type="compositionally biased region" description="Basic and acidic residues" evidence="1">
    <location>
        <begin position="36"/>
        <end position="52"/>
    </location>
</feature>
<accession>A0A7D5P6A9</accession>
<feature type="region of interest" description="Disordered" evidence="1">
    <location>
        <begin position="1"/>
        <end position="139"/>
    </location>
</feature>
<dbReference type="EMBL" id="CP058909">
    <property type="protein sequence ID" value="QLH81926.1"/>
    <property type="molecule type" value="Genomic_DNA"/>
</dbReference>
<dbReference type="KEGG" id="hpel:HZS54_09935"/>
<dbReference type="InterPro" id="IPR003768">
    <property type="entry name" value="ScpA"/>
</dbReference>
<protein>
    <submittedName>
        <fullName evidence="2">Segregation/condensation protein A</fullName>
    </submittedName>
</protein>
<evidence type="ECO:0000256" key="1">
    <source>
        <dbReference type="SAM" id="MobiDB-lite"/>
    </source>
</evidence>
<gene>
    <name evidence="2" type="ORF">HZS54_09935</name>
</gene>